<dbReference type="Proteomes" id="UP001187682">
    <property type="component" value="Unassembled WGS sequence"/>
</dbReference>
<dbReference type="InterPro" id="IPR001214">
    <property type="entry name" value="SET_dom"/>
</dbReference>
<proteinExistence type="predicted"/>
<gene>
    <name evidence="3" type="ORF">DNG_00112</name>
</gene>
<dbReference type="Pfam" id="PF00856">
    <property type="entry name" value="SET"/>
    <property type="match status" value="1"/>
</dbReference>
<dbReference type="PANTHER" id="PTHR47643">
    <property type="entry name" value="TPR DOMAIN PROTEIN (AFU_ORTHOLOGUE AFUA_5G12710)"/>
    <property type="match status" value="1"/>
</dbReference>
<sequence>MANAQPATANGANGTKANGTKTNGNGSSSGNDNGVNADDDLRLQVAPEDLLLDIDPHLPIEFLKKAQSMSGKPPTKRPEREGLVNTHNGHVQRQLGKPRATNLVKKPILALAYPASYKPMNELEKMPLTDLLVETHHEGKILILRTITPPYQGAGTVVIVEDEFGNADKLGIYNQSDRSILSIIPEGSVVAVKEPYFKYNGENDCMICVEHPSDIIYLRFDDPIIPVKFQLGDDETDTALDWKQAGDKAFVSNSYPISALCYSRALETDTSGDAAFRTDLYAKRSGANLIMKRFDNAISDALEAMSSKETDWRLYVTAARAAYALRNFELAKTYYEAALEGKPDVPSVQQELKKCLARIREETEGVYDFRAMARSITTKAIHLDSASYFAKVDVRDSPVHGRGLFAKTDIKAGDLVFCEKAVCVPNEFNLEHNSAALFANLVRACHDNPSVHARVLDLYGGSYTRSGSEGKVVDEVPVVDIFLLESIRRKNCFSGPRISDTLWLKRYSARREGMSRGLWLRAAYANHSCIPNTNRAFIGDMLVSTATKDIPAGTEITHVYVAPRAVYSLRAQQFRNWGFTCACPLCSTEALSPAENQEKRRKTLGELEVILRKKQPTKFQPDATIRPIERLARQLDELHEEETYAELPKLELVWPSMWLLQAYHTRGNHKKTLKWAHNALRAFGFTPVMADGHVTVYGEGGKAAVTTFEVVKAMLFASEAHAALGEDELATEFIEAARIGYRSLSGFSEHFDHVKANPANWM</sequence>
<reference evidence="3" key="1">
    <citation type="submission" date="2018-03" db="EMBL/GenBank/DDBJ databases">
        <authorList>
            <person name="Guldener U."/>
        </authorList>
    </citation>
    <scope>NUCLEOTIDE SEQUENCE</scope>
</reference>
<dbReference type="PROSITE" id="PS50280">
    <property type="entry name" value="SET"/>
    <property type="match status" value="1"/>
</dbReference>
<comment type="caution">
    <text evidence="3">The sequence shown here is derived from an EMBL/GenBank/DDBJ whole genome shotgun (WGS) entry which is preliminary data.</text>
</comment>
<dbReference type="AlphaFoldDB" id="A0AAE8MQ14"/>
<protein>
    <recommendedName>
        <fullName evidence="2">SET domain-containing protein</fullName>
    </recommendedName>
</protein>
<evidence type="ECO:0000256" key="1">
    <source>
        <dbReference type="SAM" id="MobiDB-lite"/>
    </source>
</evidence>
<evidence type="ECO:0000313" key="3">
    <source>
        <dbReference type="EMBL" id="SPN96590.1"/>
    </source>
</evidence>
<dbReference type="CDD" id="cd20071">
    <property type="entry name" value="SET_SMYD"/>
    <property type="match status" value="1"/>
</dbReference>
<organism evidence="3 4">
    <name type="scientific">Cephalotrichum gorgonifer</name>
    <dbReference type="NCBI Taxonomy" id="2041049"/>
    <lineage>
        <taxon>Eukaryota</taxon>
        <taxon>Fungi</taxon>
        <taxon>Dikarya</taxon>
        <taxon>Ascomycota</taxon>
        <taxon>Pezizomycotina</taxon>
        <taxon>Sordariomycetes</taxon>
        <taxon>Hypocreomycetidae</taxon>
        <taxon>Microascales</taxon>
        <taxon>Microascaceae</taxon>
        <taxon>Cephalotrichum</taxon>
    </lineage>
</organism>
<dbReference type="InterPro" id="IPR053209">
    <property type="entry name" value="Gramillin-biosynth_MTr"/>
</dbReference>
<dbReference type="InterPro" id="IPR046341">
    <property type="entry name" value="SET_dom_sf"/>
</dbReference>
<dbReference type="SUPFAM" id="SSF48452">
    <property type="entry name" value="TPR-like"/>
    <property type="match status" value="1"/>
</dbReference>
<feature type="domain" description="SET" evidence="2">
    <location>
        <begin position="390"/>
        <end position="561"/>
    </location>
</feature>
<dbReference type="PANTHER" id="PTHR47643:SF2">
    <property type="entry name" value="TPR DOMAIN PROTEIN (AFU_ORTHOLOGUE AFUA_5G12710)"/>
    <property type="match status" value="1"/>
</dbReference>
<dbReference type="Gene3D" id="2.170.270.10">
    <property type="entry name" value="SET domain"/>
    <property type="match status" value="1"/>
</dbReference>
<accession>A0AAE8MQ14</accession>
<evidence type="ECO:0000313" key="4">
    <source>
        <dbReference type="Proteomes" id="UP001187682"/>
    </source>
</evidence>
<feature type="compositionally biased region" description="Low complexity" evidence="1">
    <location>
        <begin position="8"/>
        <end position="36"/>
    </location>
</feature>
<dbReference type="SUPFAM" id="SSF82199">
    <property type="entry name" value="SET domain"/>
    <property type="match status" value="1"/>
</dbReference>
<keyword evidence="4" id="KW-1185">Reference proteome</keyword>
<evidence type="ECO:0000259" key="2">
    <source>
        <dbReference type="PROSITE" id="PS50280"/>
    </source>
</evidence>
<dbReference type="SMART" id="SM00317">
    <property type="entry name" value="SET"/>
    <property type="match status" value="1"/>
</dbReference>
<dbReference type="InterPro" id="IPR011990">
    <property type="entry name" value="TPR-like_helical_dom_sf"/>
</dbReference>
<dbReference type="Gene3D" id="1.25.40.10">
    <property type="entry name" value="Tetratricopeptide repeat domain"/>
    <property type="match status" value="1"/>
</dbReference>
<feature type="region of interest" description="Disordered" evidence="1">
    <location>
        <begin position="1"/>
        <end position="38"/>
    </location>
</feature>
<dbReference type="EMBL" id="ONZQ02000001">
    <property type="protein sequence ID" value="SPN96590.1"/>
    <property type="molecule type" value="Genomic_DNA"/>
</dbReference>
<name>A0AAE8MQ14_9PEZI</name>